<feature type="transmembrane region" description="Helical" evidence="1">
    <location>
        <begin position="71"/>
        <end position="104"/>
    </location>
</feature>
<evidence type="ECO:0000313" key="2">
    <source>
        <dbReference type="EMBL" id="MBV4360513.1"/>
    </source>
</evidence>
<evidence type="ECO:0000313" key="3">
    <source>
        <dbReference type="Proteomes" id="UP000812270"/>
    </source>
</evidence>
<sequence length="114" mass="12300">METSVVTQSASKTQIYNQAARLLIEEKQSSEQAIQSLISTGVDELEATTAVEDLHGQIIAAKKKHAEKDMLYGALWCVGGTVATLANIGFIFWGAIVFGGIQFFRGVINHTSAK</sequence>
<accession>A0A9E2W723</accession>
<organism evidence="2 3">
    <name type="scientific">Pinibacter aurantiacus</name>
    <dbReference type="NCBI Taxonomy" id="2851599"/>
    <lineage>
        <taxon>Bacteria</taxon>
        <taxon>Pseudomonadati</taxon>
        <taxon>Bacteroidota</taxon>
        <taxon>Chitinophagia</taxon>
        <taxon>Chitinophagales</taxon>
        <taxon>Chitinophagaceae</taxon>
        <taxon>Pinibacter</taxon>
    </lineage>
</organism>
<gene>
    <name evidence="2" type="ORF">KTO63_25340</name>
</gene>
<dbReference type="AlphaFoldDB" id="A0A9E2W723"/>
<keyword evidence="1" id="KW-1133">Transmembrane helix</keyword>
<protein>
    <submittedName>
        <fullName evidence="2">Uncharacterized protein</fullName>
    </submittedName>
</protein>
<dbReference type="Proteomes" id="UP000812270">
    <property type="component" value="Unassembled WGS sequence"/>
</dbReference>
<keyword evidence="1" id="KW-0812">Transmembrane</keyword>
<keyword evidence="3" id="KW-1185">Reference proteome</keyword>
<name>A0A9E2W723_9BACT</name>
<evidence type="ECO:0000256" key="1">
    <source>
        <dbReference type="SAM" id="Phobius"/>
    </source>
</evidence>
<comment type="caution">
    <text evidence="2">The sequence shown here is derived from an EMBL/GenBank/DDBJ whole genome shotgun (WGS) entry which is preliminary data.</text>
</comment>
<dbReference type="RefSeq" id="WP_217794965.1">
    <property type="nucleotide sequence ID" value="NZ_JAHSPG010000018.1"/>
</dbReference>
<dbReference type="EMBL" id="JAHSPG010000018">
    <property type="protein sequence ID" value="MBV4360513.1"/>
    <property type="molecule type" value="Genomic_DNA"/>
</dbReference>
<keyword evidence="1" id="KW-0472">Membrane</keyword>
<reference evidence="2" key="1">
    <citation type="submission" date="2021-06" db="EMBL/GenBank/DDBJ databases">
        <authorList>
            <person name="Huq M.A."/>
        </authorList>
    </citation>
    <scope>NUCLEOTIDE SEQUENCE</scope>
    <source>
        <strain evidence="2">MAH-26</strain>
    </source>
</reference>
<proteinExistence type="predicted"/>